<evidence type="ECO:0000256" key="1">
    <source>
        <dbReference type="ARBA" id="ARBA00022801"/>
    </source>
</evidence>
<feature type="domain" description="Thioesterase" evidence="8">
    <location>
        <begin position="50"/>
        <end position="117"/>
    </location>
</feature>
<dbReference type="CDD" id="cd03443">
    <property type="entry name" value="PaaI_thioesterase"/>
    <property type="match status" value="1"/>
</dbReference>
<gene>
    <name evidence="9" type="ORF">PUT78_19595</name>
</gene>
<dbReference type="InterPro" id="IPR003736">
    <property type="entry name" value="PAAI_dom"/>
</dbReference>
<accession>A0ABT5TDU6</accession>
<dbReference type="Gene3D" id="3.10.129.10">
    <property type="entry name" value="Hotdog Thioesterase"/>
    <property type="match status" value="1"/>
</dbReference>
<evidence type="ECO:0000256" key="7">
    <source>
        <dbReference type="ARBA" id="ARBA00048062"/>
    </source>
</evidence>
<evidence type="ECO:0000256" key="4">
    <source>
        <dbReference type="ARBA" id="ARBA00038381"/>
    </source>
</evidence>
<evidence type="ECO:0000256" key="3">
    <source>
        <dbReference type="ARBA" id="ARBA00036002"/>
    </source>
</evidence>
<dbReference type="EMBL" id="JAQZSM010000029">
    <property type="protein sequence ID" value="MDD7973285.1"/>
    <property type="molecule type" value="Genomic_DNA"/>
</dbReference>
<comment type="catalytic activity">
    <reaction evidence="7">
        <text>a medium-chain fatty acyl-CoA + H2O = a medium-chain fatty acid + CoA + H(+)</text>
        <dbReference type="Rhea" id="RHEA:68184"/>
        <dbReference type="ChEBI" id="CHEBI:15377"/>
        <dbReference type="ChEBI" id="CHEBI:15378"/>
        <dbReference type="ChEBI" id="CHEBI:57287"/>
        <dbReference type="ChEBI" id="CHEBI:59558"/>
        <dbReference type="ChEBI" id="CHEBI:90546"/>
    </reaction>
</comment>
<dbReference type="Proteomes" id="UP001431784">
    <property type="component" value="Unassembled WGS sequence"/>
</dbReference>
<keyword evidence="1" id="KW-0378">Hydrolase</keyword>
<protein>
    <recommendedName>
        <fullName evidence="6">Medium/long-chain acyl-CoA thioesterase YigI</fullName>
        <ecNumber evidence="5">3.1.2.20</ecNumber>
    </recommendedName>
</protein>
<dbReference type="SUPFAM" id="SSF54637">
    <property type="entry name" value="Thioesterase/thiol ester dehydrase-isomerase"/>
    <property type="match status" value="1"/>
</dbReference>
<sequence>MTHIPALKGWKSVNIAGFMELVGPLLRSTRSEEKNTYGLQTTNKHQNQIGLVHGGVMTTLLDQVIAIVAWEAVDRQPIVTVQMDTTFLGSAKSGDFLEVRATIRHMTRTLMFVEAEINCGLNSIARASAIMKISYKAVESK</sequence>
<dbReference type="PANTHER" id="PTHR43240:SF20">
    <property type="entry name" value="MEDIUM_LONG-CHAIN ACYL-COA THIOESTERASE YIGI"/>
    <property type="match status" value="1"/>
</dbReference>
<comment type="similarity">
    <text evidence="4">Belongs to the YigI thioesterase family.</text>
</comment>
<comment type="catalytic activity">
    <reaction evidence="3">
        <text>a long-chain fatty acyl-CoA + H2O = a long-chain fatty acid + CoA + H(+)</text>
        <dbReference type="Rhea" id="RHEA:67680"/>
        <dbReference type="ChEBI" id="CHEBI:15377"/>
        <dbReference type="ChEBI" id="CHEBI:15378"/>
        <dbReference type="ChEBI" id="CHEBI:57287"/>
        <dbReference type="ChEBI" id="CHEBI:57560"/>
        <dbReference type="ChEBI" id="CHEBI:83139"/>
    </reaction>
</comment>
<name>A0ABT5TDU6_9RHOB</name>
<dbReference type="InterPro" id="IPR006683">
    <property type="entry name" value="Thioestr_dom"/>
</dbReference>
<dbReference type="InterPro" id="IPR029069">
    <property type="entry name" value="HotDog_dom_sf"/>
</dbReference>
<organism evidence="9 10">
    <name type="scientific">Roseinatronobacter alkalisoli</name>
    <dbReference type="NCBI Taxonomy" id="3028235"/>
    <lineage>
        <taxon>Bacteria</taxon>
        <taxon>Pseudomonadati</taxon>
        <taxon>Pseudomonadota</taxon>
        <taxon>Alphaproteobacteria</taxon>
        <taxon>Rhodobacterales</taxon>
        <taxon>Paracoccaceae</taxon>
        <taxon>Roseinatronobacter</taxon>
    </lineage>
</organism>
<dbReference type="RefSeq" id="WP_274353956.1">
    <property type="nucleotide sequence ID" value="NZ_JAQZSM010000029.1"/>
</dbReference>
<evidence type="ECO:0000259" key="8">
    <source>
        <dbReference type="Pfam" id="PF03061"/>
    </source>
</evidence>
<dbReference type="NCBIfam" id="TIGR00369">
    <property type="entry name" value="unchar_dom_1"/>
    <property type="match status" value="1"/>
</dbReference>
<evidence type="ECO:0000256" key="2">
    <source>
        <dbReference type="ARBA" id="ARBA00035880"/>
    </source>
</evidence>
<reference evidence="9" key="1">
    <citation type="submission" date="2023-02" db="EMBL/GenBank/DDBJ databases">
        <title>Description of Roseinatronobacter alkalisoli sp. nov., an alkaliphilic bacerium isolated from soda soil.</title>
        <authorList>
            <person name="Wei W."/>
        </authorList>
    </citation>
    <scope>NUCLEOTIDE SEQUENCE</scope>
    <source>
        <strain evidence="9">HJB301</strain>
    </source>
</reference>
<evidence type="ECO:0000313" key="10">
    <source>
        <dbReference type="Proteomes" id="UP001431784"/>
    </source>
</evidence>
<evidence type="ECO:0000256" key="5">
    <source>
        <dbReference type="ARBA" id="ARBA00038894"/>
    </source>
</evidence>
<dbReference type="Pfam" id="PF03061">
    <property type="entry name" value="4HBT"/>
    <property type="match status" value="1"/>
</dbReference>
<keyword evidence="10" id="KW-1185">Reference proteome</keyword>
<dbReference type="EC" id="3.1.2.20" evidence="5"/>
<evidence type="ECO:0000313" key="9">
    <source>
        <dbReference type="EMBL" id="MDD7973285.1"/>
    </source>
</evidence>
<comment type="caution">
    <text evidence="9">The sequence shown here is derived from an EMBL/GenBank/DDBJ whole genome shotgun (WGS) entry which is preliminary data.</text>
</comment>
<evidence type="ECO:0000256" key="6">
    <source>
        <dbReference type="ARBA" id="ARBA00040062"/>
    </source>
</evidence>
<proteinExistence type="inferred from homology"/>
<dbReference type="PANTHER" id="PTHR43240">
    <property type="entry name" value="1,4-DIHYDROXY-2-NAPHTHOYL-COA THIOESTERASE 1"/>
    <property type="match status" value="1"/>
</dbReference>
<comment type="catalytic activity">
    <reaction evidence="2">
        <text>a fatty acyl-CoA + H2O = a fatty acid + CoA + H(+)</text>
        <dbReference type="Rhea" id="RHEA:16781"/>
        <dbReference type="ChEBI" id="CHEBI:15377"/>
        <dbReference type="ChEBI" id="CHEBI:15378"/>
        <dbReference type="ChEBI" id="CHEBI:28868"/>
        <dbReference type="ChEBI" id="CHEBI:57287"/>
        <dbReference type="ChEBI" id="CHEBI:77636"/>
        <dbReference type="EC" id="3.1.2.20"/>
    </reaction>
</comment>